<keyword evidence="4" id="KW-0547">Nucleotide-binding</keyword>
<feature type="domain" description="ABC transporter" evidence="8">
    <location>
        <begin position="82"/>
        <end position="316"/>
    </location>
</feature>
<dbReference type="Pfam" id="PF00005">
    <property type="entry name" value="ABC_tran"/>
    <property type="match status" value="1"/>
</dbReference>
<dbReference type="InterPro" id="IPR003593">
    <property type="entry name" value="AAA+_ATPase"/>
</dbReference>
<keyword evidence="3" id="KW-0812">Transmembrane</keyword>
<dbReference type="InterPro" id="IPR003439">
    <property type="entry name" value="ABC_transporter-like_ATP-bd"/>
</dbReference>
<gene>
    <name evidence="9" type="ORF">IAB77_07030</name>
</gene>
<dbReference type="Gene3D" id="1.20.1560.10">
    <property type="entry name" value="ABC transporter type 1, transmembrane domain"/>
    <property type="match status" value="1"/>
</dbReference>
<dbReference type="PROSITE" id="PS00211">
    <property type="entry name" value="ABC_TRANSPORTER_1"/>
    <property type="match status" value="1"/>
</dbReference>
<evidence type="ECO:0000256" key="7">
    <source>
        <dbReference type="ARBA" id="ARBA00023136"/>
    </source>
</evidence>
<evidence type="ECO:0000259" key="8">
    <source>
        <dbReference type="PROSITE" id="PS50893"/>
    </source>
</evidence>
<dbReference type="InterPro" id="IPR036640">
    <property type="entry name" value="ABC1_TM_sf"/>
</dbReference>
<comment type="caution">
    <text evidence="9">The sequence shown here is derived from an EMBL/GenBank/DDBJ whole genome shotgun (WGS) entry which is preliminary data.</text>
</comment>
<dbReference type="CDD" id="cd03254">
    <property type="entry name" value="ABCC_Glucan_exporter_like"/>
    <property type="match status" value="1"/>
</dbReference>
<reference evidence="9" key="1">
    <citation type="submission" date="2020-10" db="EMBL/GenBank/DDBJ databases">
        <authorList>
            <person name="Gilroy R."/>
        </authorList>
    </citation>
    <scope>NUCLEOTIDE SEQUENCE</scope>
    <source>
        <strain evidence="9">ChiBcolR7-354</strain>
    </source>
</reference>
<keyword evidence="7" id="KW-0472">Membrane</keyword>
<evidence type="ECO:0000256" key="2">
    <source>
        <dbReference type="ARBA" id="ARBA00022448"/>
    </source>
</evidence>
<name>A0A9D1CSM6_9FIRM</name>
<dbReference type="GO" id="GO:0016887">
    <property type="term" value="F:ATP hydrolysis activity"/>
    <property type="evidence" value="ECO:0007669"/>
    <property type="project" value="InterPro"/>
</dbReference>
<dbReference type="PANTHER" id="PTHR24221">
    <property type="entry name" value="ATP-BINDING CASSETTE SUB-FAMILY B"/>
    <property type="match status" value="1"/>
</dbReference>
<evidence type="ECO:0000256" key="5">
    <source>
        <dbReference type="ARBA" id="ARBA00022840"/>
    </source>
</evidence>
<organism evidence="9 10">
    <name type="scientific">Candidatus Scatomorpha intestinavium</name>
    <dbReference type="NCBI Taxonomy" id="2840922"/>
    <lineage>
        <taxon>Bacteria</taxon>
        <taxon>Bacillati</taxon>
        <taxon>Bacillota</taxon>
        <taxon>Clostridia</taxon>
        <taxon>Eubacteriales</taxon>
        <taxon>Candidatus Scatomorpha</taxon>
    </lineage>
</organism>
<dbReference type="GO" id="GO:0042626">
    <property type="term" value="F:ATPase-coupled transmembrane transporter activity"/>
    <property type="evidence" value="ECO:0007669"/>
    <property type="project" value="TreeGrafter"/>
</dbReference>
<accession>A0A9D1CSM6</accession>
<dbReference type="Gene3D" id="3.40.50.300">
    <property type="entry name" value="P-loop containing nucleotide triphosphate hydrolases"/>
    <property type="match status" value="1"/>
</dbReference>
<dbReference type="InterPro" id="IPR039421">
    <property type="entry name" value="Type_1_exporter"/>
</dbReference>
<dbReference type="AlphaFoldDB" id="A0A9D1CSM6"/>
<comment type="subcellular location">
    <subcellularLocation>
        <location evidence="1">Cell membrane</location>
        <topology evidence="1">Multi-pass membrane protein</topology>
    </subcellularLocation>
</comment>
<evidence type="ECO:0000256" key="1">
    <source>
        <dbReference type="ARBA" id="ARBA00004651"/>
    </source>
</evidence>
<sequence>MFHYEEPRGKSSRTPLFSAFSSGLTCSSAAAAQQASAPAVNPFSTSRHSAARMAMLSAKRGTLQLIFKIPRECAARAAKIIIAFEHVSFGYSPDKILMKDISFEAKPGQKIAVVGSTGAGKTTLVNLLMRFYEVNSGRITLDGVNAAEMSRRGLRSNFGMVLQDTWLFSGTVAENIAYGKPDATSEEIVAAAKAAKVDYFIRTMPQGYDTPLDNEAANLSAGQRQLITIARVFLCDPPVIILDEATSSVDTRTEVEIGKAMKKLMSGRTSFVIAHRLSTIRDADTILFMEQGNIIEQGNHRELLAKGGAYAALYYSQFE</sequence>
<keyword evidence="5 9" id="KW-0067">ATP-binding</keyword>
<keyword evidence="6" id="KW-1133">Transmembrane helix</keyword>
<dbReference type="PANTHER" id="PTHR24221:SF499">
    <property type="entry name" value="FATTY ACID ABC TRANSPORTER ATP-BINDING_PERMEASE PROTEIN"/>
    <property type="match status" value="1"/>
</dbReference>
<evidence type="ECO:0000313" key="10">
    <source>
        <dbReference type="Proteomes" id="UP000824262"/>
    </source>
</evidence>
<proteinExistence type="predicted"/>
<protein>
    <submittedName>
        <fullName evidence="9">ATP-binding cassette domain-containing protein</fullName>
    </submittedName>
</protein>
<dbReference type="SMART" id="SM00382">
    <property type="entry name" value="AAA"/>
    <property type="match status" value="1"/>
</dbReference>
<evidence type="ECO:0000256" key="4">
    <source>
        <dbReference type="ARBA" id="ARBA00022741"/>
    </source>
</evidence>
<dbReference type="SUPFAM" id="SSF52540">
    <property type="entry name" value="P-loop containing nucleoside triphosphate hydrolases"/>
    <property type="match status" value="1"/>
</dbReference>
<dbReference type="FunFam" id="3.40.50.300:FF:000287">
    <property type="entry name" value="Multidrug ABC transporter ATP-binding protein"/>
    <property type="match status" value="1"/>
</dbReference>
<dbReference type="InterPro" id="IPR027417">
    <property type="entry name" value="P-loop_NTPase"/>
</dbReference>
<dbReference type="Proteomes" id="UP000824262">
    <property type="component" value="Unassembled WGS sequence"/>
</dbReference>
<evidence type="ECO:0000313" key="9">
    <source>
        <dbReference type="EMBL" id="HIQ78997.1"/>
    </source>
</evidence>
<dbReference type="EMBL" id="DVGA01000070">
    <property type="protein sequence ID" value="HIQ78997.1"/>
    <property type="molecule type" value="Genomic_DNA"/>
</dbReference>
<evidence type="ECO:0000256" key="3">
    <source>
        <dbReference type="ARBA" id="ARBA00022692"/>
    </source>
</evidence>
<dbReference type="GO" id="GO:0005886">
    <property type="term" value="C:plasma membrane"/>
    <property type="evidence" value="ECO:0007669"/>
    <property type="project" value="UniProtKB-SubCell"/>
</dbReference>
<keyword evidence="2" id="KW-0813">Transport</keyword>
<dbReference type="GO" id="GO:0005524">
    <property type="term" value="F:ATP binding"/>
    <property type="evidence" value="ECO:0007669"/>
    <property type="project" value="UniProtKB-KW"/>
</dbReference>
<dbReference type="PROSITE" id="PS50893">
    <property type="entry name" value="ABC_TRANSPORTER_2"/>
    <property type="match status" value="1"/>
</dbReference>
<dbReference type="InterPro" id="IPR017871">
    <property type="entry name" value="ABC_transporter-like_CS"/>
</dbReference>
<reference evidence="9" key="2">
    <citation type="journal article" date="2021" name="PeerJ">
        <title>Extensive microbial diversity within the chicken gut microbiome revealed by metagenomics and culture.</title>
        <authorList>
            <person name="Gilroy R."/>
            <person name="Ravi A."/>
            <person name="Getino M."/>
            <person name="Pursley I."/>
            <person name="Horton D.L."/>
            <person name="Alikhan N.F."/>
            <person name="Baker D."/>
            <person name="Gharbi K."/>
            <person name="Hall N."/>
            <person name="Watson M."/>
            <person name="Adriaenssens E.M."/>
            <person name="Foster-Nyarko E."/>
            <person name="Jarju S."/>
            <person name="Secka A."/>
            <person name="Antonio M."/>
            <person name="Oren A."/>
            <person name="Chaudhuri R.R."/>
            <person name="La Ragione R."/>
            <person name="Hildebrand F."/>
            <person name="Pallen M.J."/>
        </authorList>
    </citation>
    <scope>NUCLEOTIDE SEQUENCE</scope>
    <source>
        <strain evidence="9">ChiBcolR7-354</strain>
    </source>
</reference>
<evidence type="ECO:0000256" key="6">
    <source>
        <dbReference type="ARBA" id="ARBA00022989"/>
    </source>
</evidence>